<dbReference type="RefSeq" id="WP_302050286.1">
    <property type="nucleotide sequence ID" value="NZ_JAMJEV010000035.1"/>
</dbReference>
<evidence type="ECO:0000313" key="2">
    <source>
        <dbReference type="Proteomes" id="UP001176021"/>
    </source>
</evidence>
<comment type="caution">
    <text evidence="1">The sequence shown here is derived from an EMBL/GenBank/DDBJ whole genome shotgun (WGS) entry which is preliminary data.</text>
</comment>
<sequence>MSTDLRSVTVKFQRAMFEQIQVIAEKRGETTSDTIRYLIKRGLDERIYEENADLLAMIIREQVELVMDSYTVFPTFRNTDHSRKVTAKMFDARVSLCRTSKNTDKVS</sequence>
<organism evidence="1 2">
    <name type="scientific">Desulfosporosinus nitroreducens</name>
    <dbReference type="NCBI Taxonomy" id="2018668"/>
    <lineage>
        <taxon>Bacteria</taxon>
        <taxon>Bacillati</taxon>
        <taxon>Bacillota</taxon>
        <taxon>Clostridia</taxon>
        <taxon>Eubacteriales</taxon>
        <taxon>Desulfitobacteriaceae</taxon>
        <taxon>Desulfosporosinus</taxon>
    </lineage>
</organism>
<name>A0ABT8QXK0_9FIRM</name>
<reference evidence="1" key="1">
    <citation type="submission" date="2022-05" db="EMBL/GenBank/DDBJ databases">
        <title>Expanded diversity of anoxic marine methylotrophy in a Black Sea sulfate reducing microorganism.</title>
        <authorList>
            <person name="Fischer P.Q."/>
            <person name="Stams A.J.M."/>
            <person name="Villanueva L."/>
            <person name="Sousa D.Z."/>
        </authorList>
    </citation>
    <scope>NUCLEOTIDE SEQUENCE</scope>
    <source>
        <strain evidence="1">P130</strain>
    </source>
</reference>
<dbReference type="Proteomes" id="UP001176021">
    <property type="component" value="Unassembled WGS sequence"/>
</dbReference>
<evidence type="ECO:0000313" key="1">
    <source>
        <dbReference type="EMBL" id="MDO0825880.1"/>
    </source>
</evidence>
<accession>A0ABT8QXK0</accession>
<proteinExistence type="predicted"/>
<dbReference type="EMBL" id="JAMJEV010000035">
    <property type="protein sequence ID" value="MDO0825880.1"/>
    <property type="molecule type" value="Genomic_DNA"/>
</dbReference>
<keyword evidence="2" id="KW-1185">Reference proteome</keyword>
<evidence type="ECO:0008006" key="3">
    <source>
        <dbReference type="Google" id="ProtNLM"/>
    </source>
</evidence>
<protein>
    <recommendedName>
        <fullName evidence="3">Ribbon-helix-helix protein CopG domain-containing protein</fullName>
    </recommendedName>
</protein>
<gene>
    <name evidence="1" type="ORF">M8H41_24040</name>
</gene>